<dbReference type="PRINTS" id="PR00249">
    <property type="entry name" value="GPCRSECRETIN"/>
</dbReference>
<evidence type="ECO:0000259" key="19">
    <source>
        <dbReference type="PROSITE" id="PS50221"/>
    </source>
</evidence>
<dbReference type="Pfam" id="PF26574">
    <property type="entry name" value="GAIN_ADGRG2"/>
    <property type="match status" value="1"/>
</dbReference>
<accession>A0A8J1MDZ0</accession>
<dbReference type="SUPFAM" id="SSF81321">
    <property type="entry name" value="Family A G protein-coupled receptor-like"/>
    <property type="match status" value="1"/>
</dbReference>
<keyword evidence="12" id="KW-0325">Glycoprotein</keyword>
<keyword evidence="9 18" id="KW-0472">Membrane</keyword>
<dbReference type="FunFam" id="1.20.1070.10:FF:000043">
    <property type="entry name" value="adhesion G-protein coupled receptor G2 isoform X1"/>
    <property type="match status" value="1"/>
</dbReference>
<dbReference type="Gene3D" id="1.20.1070.10">
    <property type="entry name" value="Rhodopsin 7-helix transmembrane proteins"/>
    <property type="match status" value="1"/>
</dbReference>
<feature type="domain" description="GAIN-B" evidence="19">
    <location>
        <begin position="691"/>
        <end position="847"/>
    </location>
</feature>
<dbReference type="SUPFAM" id="SSF49899">
    <property type="entry name" value="Concanavalin A-like lectins/glucanases"/>
    <property type="match status" value="1"/>
</dbReference>
<keyword evidence="7 18" id="KW-1133">Transmembrane helix</keyword>
<evidence type="ECO:0000256" key="18">
    <source>
        <dbReference type="SAM" id="Phobius"/>
    </source>
</evidence>
<dbReference type="SMART" id="SM00159">
    <property type="entry name" value="PTX"/>
    <property type="match status" value="1"/>
</dbReference>
<feature type="region of interest" description="Disordered" evidence="17">
    <location>
        <begin position="426"/>
        <end position="474"/>
    </location>
</feature>
<feature type="region of interest" description="Disordered" evidence="17">
    <location>
        <begin position="1149"/>
        <end position="1190"/>
    </location>
</feature>
<dbReference type="GO" id="GO:0005886">
    <property type="term" value="C:plasma membrane"/>
    <property type="evidence" value="ECO:0000318"/>
    <property type="project" value="GO_Central"/>
</dbReference>
<keyword evidence="11 22" id="KW-0675">Receptor</keyword>
<dbReference type="GO" id="GO:0007186">
    <property type="term" value="P:G protein-coupled receptor signaling pathway"/>
    <property type="evidence" value="ECO:0000318"/>
    <property type="project" value="GO_Central"/>
</dbReference>
<sequence length="1237" mass="134900">MPLAIHRMVVCDSWHMRNTKAKLSPAKLKTVQLLCFSLFILAIPQLAYTDVARNFEVVFKEPCKDTITTELDATLPEFTLCTYIKLNSSGPWTAFTYNVTSSPADGYEFGLLGDSGSINIWMFGSYISIPETLNLSTWYEACITWDNKTNLMEFMLDHTMKKYQKLENGTKLSGKGTISLGCPLPPEKNNSTSMGLIGELYMFRIWNKASNFTSCYDGDILPWKSNWIGNQLVFRKDVSLPCAIKLLDLPSGHHPTKRPQMVNDTSPEQKLLAQANVSDPATSALTSTITNTGTTTTTTTKIPQTPATKSEMTFTGPNATNLTTSFSTFAVTGNHTSTLITIVSNMTLAGNGSTLSVAATTSMATPGVLHCAANVSNATNYSVNQQYCDASSLCNDSAVYFVFFNNTSKDECDTIKDKLQALIFPRSSSAPPTPSPLIKLNSSASQNTSATESTSKSSLGNSTVPPTQSSTNQVNISATEFTSNSAKECNIILIAPDKERLCSALSTMPNTTENITVLVADVCCCEPNVCPANISDYVTRCNSSKIVNCAATGPGQGTGAGTEPRPWPVTSISTAKTTATSSSPLDLGYLNDALASPDLNSSMVDAIVSQIEQMLIGELQPGTAMQLVGVMNSFLNLSMDLLAPVSRRLIGIVDKITLQLTFPGQSINITSPALALAVDKINASLFNGAAFGVKVSSDLQVSLGSNALQQNENSVVLPGSLLKVLSPTDQNVASRVQFNFFDKTSLFVDSSLPAKKQLLVSTVISASVSNLTLNDLQDNVTVHLQTTSKTRVNVSMLCVFWNFNANNGRGGWDSNGCSVVNTTVNQTICTCNHLTSFAILMDVSKVYLSPEDTLILTFITYIGCGLSAIFLSVTLVTYIAFEKIRRDYPSKILIQLCAALIFLNLTFLINPWIALYNNIPGLCISAAAFLHYFLLVSITWMGLEAFHMYLSLVKVFNTYVRKYMLKFCIVGWGVPAVVVAIILAVNKDLYSLQTRGKYPNGASDDICWIADIIFYITVVGYYCVIFLLTVGMFIVVILQLCRIKKQKQLGFQKKITLQDMRSVAGITFLLGITWGLAFFSWGPGSVVIIYLFTIFNTLQGFFIFIFYCVAKENVRKQWKRYLCCGKFRLAENSDWSKATTSKLKKQVSKQGVSSSSSSSIQSSGNSNSTTLLVSNEYSPNPTGNGVAFKERNGVSFNKEVPLYEIPMETPTKATNSNEKPQPSVRRTSKMGNVHFMD</sequence>
<feature type="transmembrane region" description="Helical" evidence="18">
    <location>
        <begin position="1012"/>
        <end position="1041"/>
    </location>
</feature>
<evidence type="ECO:0000259" key="20">
    <source>
        <dbReference type="PROSITE" id="PS50261"/>
    </source>
</evidence>
<dbReference type="InterPro" id="IPR001759">
    <property type="entry name" value="PTX_dom"/>
</dbReference>
<keyword evidence="4" id="KW-0597">Phosphoprotein</keyword>
<dbReference type="InterPro" id="IPR057244">
    <property type="entry name" value="GAIN_B"/>
</dbReference>
<dbReference type="CDD" id="cd15444">
    <property type="entry name" value="7tmB2_GPR64"/>
    <property type="match status" value="1"/>
</dbReference>
<organism evidence="21 22">
    <name type="scientific">Xenopus laevis</name>
    <name type="common">African clawed frog</name>
    <dbReference type="NCBI Taxonomy" id="8355"/>
    <lineage>
        <taxon>Eukaryota</taxon>
        <taxon>Metazoa</taxon>
        <taxon>Chordata</taxon>
        <taxon>Craniata</taxon>
        <taxon>Vertebrata</taxon>
        <taxon>Euteleostomi</taxon>
        <taxon>Amphibia</taxon>
        <taxon>Batrachia</taxon>
        <taxon>Anura</taxon>
        <taxon>Pipoidea</taxon>
        <taxon>Pipidae</taxon>
        <taxon>Xenopodinae</taxon>
        <taxon>Xenopus</taxon>
        <taxon>Xenopus</taxon>
    </lineage>
</organism>
<dbReference type="InterPro" id="IPR000203">
    <property type="entry name" value="GPS"/>
</dbReference>
<evidence type="ECO:0000256" key="13">
    <source>
        <dbReference type="ARBA" id="ARBA00023224"/>
    </source>
</evidence>
<dbReference type="Gene3D" id="2.60.220.50">
    <property type="match status" value="1"/>
</dbReference>
<feature type="compositionally biased region" description="Low complexity" evidence="17">
    <location>
        <begin position="287"/>
        <end position="309"/>
    </location>
</feature>
<feature type="compositionally biased region" description="Polar residues" evidence="17">
    <location>
        <begin position="440"/>
        <end position="474"/>
    </location>
</feature>
<evidence type="ECO:0000256" key="14">
    <source>
        <dbReference type="ARBA" id="ARBA00069918"/>
    </source>
</evidence>
<dbReference type="PANTHER" id="PTHR12011">
    <property type="entry name" value="ADHESION G-PROTEIN COUPLED RECEPTOR"/>
    <property type="match status" value="1"/>
</dbReference>
<keyword evidence="21" id="KW-1185">Reference proteome</keyword>
<dbReference type="Pfam" id="PF00002">
    <property type="entry name" value="7tm_2"/>
    <property type="match status" value="1"/>
</dbReference>
<keyword evidence="3" id="KW-1003">Cell membrane</keyword>
<keyword evidence="10" id="KW-1015">Disulfide bond</keyword>
<feature type="transmembrane region" description="Helical" evidence="18">
    <location>
        <begin position="919"/>
        <end position="943"/>
    </location>
</feature>
<feature type="region of interest" description="Disordered" evidence="17">
    <location>
        <begin position="287"/>
        <end position="311"/>
    </location>
</feature>
<feature type="region of interest" description="Disordered" evidence="17">
    <location>
        <begin position="1205"/>
        <end position="1237"/>
    </location>
</feature>
<dbReference type="InterPro" id="IPR058857">
    <property type="entry name" value="GAIN_ADGRG2/6"/>
</dbReference>
<keyword evidence="13" id="KW-0807">Transducer</keyword>
<evidence type="ECO:0000313" key="22">
    <source>
        <dbReference type="RefSeq" id="XP_041439581.1"/>
    </source>
</evidence>
<dbReference type="RefSeq" id="XP_041439581.1">
    <property type="nucleotide sequence ID" value="XM_041583647.1"/>
</dbReference>
<evidence type="ECO:0000256" key="3">
    <source>
        <dbReference type="ARBA" id="ARBA00022475"/>
    </source>
</evidence>
<reference evidence="22" key="2">
    <citation type="submission" date="2025-08" db="UniProtKB">
        <authorList>
            <consortium name="RefSeq"/>
        </authorList>
    </citation>
    <scope>IDENTIFICATION</scope>
    <source>
        <strain evidence="22">J_2021</strain>
        <tissue evidence="22">Erythrocytes</tissue>
    </source>
</reference>
<gene>
    <name evidence="22" type="primary">adgrg2.S</name>
</gene>
<evidence type="ECO:0000256" key="17">
    <source>
        <dbReference type="SAM" id="MobiDB-lite"/>
    </source>
</evidence>
<dbReference type="AlphaFoldDB" id="A0A8J1MDZ0"/>
<name>A0A8J1MDZ0_XENLA</name>
<dbReference type="Pfam" id="PF13385">
    <property type="entry name" value="Laminin_G_3"/>
    <property type="match status" value="1"/>
</dbReference>
<evidence type="ECO:0000256" key="16">
    <source>
        <dbReference type="ARBA" id="ARBA00093560"/>
    </source>
</evidence>
<dbReference type="InterPro" id="IPR046338">
    <property type="entry name" value="GAIN_dom_sf"/>
</dbReference>
<dbReference type="InterPro" id="IPR013320">
    <property type="entry name" value="ConA-like_dom_sf"/>
</dbReference>
<feature type="transmembrane region" description="Helical" evidence="18">
    <location>
        <begin position="854"/>
        <end position="881"/>
    </location>
</feature>
<feature type="compositionally biased region" description="Polar residues" evidence="17">
    <location>
        <begin position="1169"/>
        <end position="1183"/>
    </location>
</feature>
<feature type="transmembrane region" description="Helical" evidence="18">
    <location>
        <begin position="963"/>
        <end position="985"/>
    </location>
</feature>
<comment type="subcellular location">
    <subcellularLocation>
        <location evidence="1">Apical cell membrane</location>
        <topology evidence="1">Multi-pass membrane protein</topology>
    </subcellularLocation>
</comment>
<proteinExistence type="inferred from homology"/>
<evidence type="ECO:0000256" key="2">
    <source>
        <dbReference type="ARBA" id="ARBA00007343"/>
    </source>
</evidence>
<dbReference type="FunFam" id="2.60.220.50:FF:000003">
    <property type="entry name" value="adhesion G-protein coupled receptor G2 isoform X2"/>
    <property type="match status" value="1"/>
</dbReference>
<feature type="transmembrane region" description="Helical" evidence="18">
    <location>
        <begin position="1087"/>
        <end position="1110"/>
    </location>
</feature>
<dbReference type="InterPro" id="IPR017983">
    <property type="entry name" value="GPCR_2_secretin-like_CS"/>
</dbReference>
<protein>
    <recommendedName>
        <fullName evidence="14">Adhesion G-protein coupled receptor G2</fullName>
    </recommendedName>
    <alternativeName>
        <fullName evidence="15">G-protein coupled receptor 64</fullName>
    </alternativeName>
</protein>
<keyword evidence="8" id="KW-0297">G-protein coupled receptor</keyword>
<dbReference type="PANTHER" id="PTHR12011:SF264">
    <property type="entry name" value="ADHESION G-PROTEIN COUPLED RECEPTOR G2"/>
    <property type="match status" value="1"/>
</dbReference>
<feature type="transmembrane region" description="Helical" evidence="18">
    <location>
        <begin position="1062"/>
        <end position="1081"/>
    </location>
</feature>
<dbReference type="GeneID" id="108709338"/>
<evidence type="ECO:0000256" key="6">
    <source>
        <dbReference type="ARBA" id="ARBA00022729"/>
    </source>
</evidence>
<dbReference type="SMART" id="SM00303">
    <property type="entry name" value="GPS"/>
    <property type="match status" value="1"/>
</dbReference>
<evidence type="ECO:0000256" key="5">
    <source>
        <dbReference type="ARBA" id="ARBA00022692"/>
    </source>
</evidence>
<dbReference type="GO" id="GO:0007189">
    <property type="term" value="P:adenylate cyclase-activating G protein-coupled receptor signaling pathway"/>
    <property type="evidence" value="ECO:0007669"/>
    <property type="project" value="TreeGrafter"/>
</dbReference>
<dbReference type="Pfam" id="PF01825">
    <property type="entry name" value="GPS"/>
    <property type="match status" value="1"/>
</dbReference>
<dbReference type="Gene3D" id="2.60.120.200">
    <property type="match status" value="1"/>
</dbReference>
<feature type="compositionally biased region" description="Low complexity" evidence="17">
    <location>
        <begin position="1149"/>
        <end position="1168"/>
    </location>
</feature>
<dbReference type="GO" id="GO:0016324">
    <property type="term" value="C:apical plasma membrane"/>
    <property type="evidence" value="ECO:0007669"/>
    <property type="project" value="UniProtKB-SubCell"/>
</dbReference>
<dbReference type="Proteomes" id="UP000186698">
    <property type="component" value="Chromosome 2S"/>
</dbReference>
<dbReference type="InterPro" id="IPR017981">
    <property type="entry name" value="GPCR_2-like_7TM"/>
</dbReference>
<comment type="subunit">
    <text evidence="16">Heterodimer of 2 chains generated by proteolytic processing; the large extracellular N-terminal fragment and the membrane-bound C-terminal fragment predominantly remain associated and non-covalently linked. Interacts with CFTR.</text>
</comment>
<dbReference type="CTD" id="108709338"/>
<feature type="transmembrane region" description="Helical" evidence="18">
    <location>
        <begin position="893"/>
        <end position="913"/>
    </location>
</feature>
<keyword evidence="6" id="KW-0732">Signal</keyword>
<evidence type="ECO:0000256" key="8">
    <source>
        <dbReference type="ARBA" id="ARBA00023040"/>
    </source>
</evidence>
<dbReference type="InterPro" id="IPR000832">
    <property type="entry name" value="GPCR_2_secretin-like"/>
</dbReference>
<evidence type="ECO:0000256" key="10">
    <source>
        <dbReference type="ARBA" id="ARBA00023157"/>
    </source>
</evidence>
<dbReference type="PROSITE" id="PS50221">
    <property type="entry name" value="GAIN_B"/>
    <property type="match status" value="1"/>
</dbReference>
<dbReference type="PROSITE" id="PS50261">
    <property type="entry name" value="G_PROTEIN_RECEP_F2_4"/>
    <property type="match status" value="1"/>
</dbReference>
<dbReference type="PROSITE" id="PS00650">
    <property type="entry name" value="G_PROTEIN_RECEP_F2_2"/>
    <property type="match status" value="1"/>
</dbReference>
<evidence type="ECO:0000256" key="12">
    <source>
        <dbReference type="ARBA" id="ARBA00023180"/>
    </source>
</evidence>
<feature type="compositionally biased region" description="Polar residues" evidence="17">
    <location>
        <begin position="1211"/>
        <end position="1220"/>
    </location>
</feature>
<evidence type="ECO:0000256" key="9">
    <source>
        <dbReference type="ARBA" id="ARBA00023136"/>
    </source>
</evidence>
<dbReference type="GO" id="GO:0004930">
    <property type="term" value="F:G protein-coupled receptor activity"/>
    <property type="evidence" value="ECO:0000318"/>
    <property type="project" value="GO_Central"/>
</dbReference>
<feature type="domain" description="G-protein coupled receptors family 2 profile 2" evidence="20">
    <location>
        <begin position="856"/>
        <end position="1111"/>
    </location>
</feature>
<evidence type="ECO:0000256" key="7">
    <source>
        <dbReference type="ARBA" id="ARBA00022989"/>
    </source>
</evidence>
<evidence type="ECO:0000313" key="21">
    <source>
        <dbReference type="Proteomes" id="UP000186698"/>
    </source>
</evidence>
<evidence type="ECO:0000256" key="4">
    <source>
        <dbReference type="ARBA" id="ARBA00022553"/>
    </source>
</evidence>
<dbReference type="GO" id="GO:0007166">
    <property type="term" value="P:cell surface receptor signaling pathway"/>
    <property type="evidence" value="ECO:0007669"/>
    <property type="project" value="InterPro"/>
</dbReference>
<keyword evidence="5 18" id="KW-0812">Transmembrane</keyword>
<reference evidence="21" key="1">
    <citation type="submission" date="2024-06" db="UniProtKB">
        <authorList>
            <consortium name="RefSeq"/>
        </authorList>
    </citation>
    <scope>NUCLEOTIDE SEQUENCE [LARGE SCALE GENOMIC DNA]</scope>
    <source>
        <strain evidence="21">J_2021</strain>
    </source>
</reference>
<evidence type="ECO:0000256" key="11">
    <source>
        <dbReference type="ARBA" id="ARBA00023170"/>
    </source>
</evidence>
<dbReference type="OrthoDB" id="10037534at2759"/>
<evidence type="ECO:0000256" key="15">
    <source>
        <dbReference type="ARBA" id="ARBA00083924"/>
    </source>
</evidence>
<evidence type="ECO:0000256" key="1">
    <source>
        <dbReference type="ARBA" id="ARBA00004424"/>
    </source>
</evidence>
<comment type="similarity">
    <text evidence="2">Belongs to the G-protein coupled receptor 2 family. Adhesion G-protein coupled receptor (ADGR) subfamily.</text>
</comment>